<dbReference type="InterPro" id="IPR036812">
    <property type="entry name" value="NAD(P)_OxRdtase_dom_sf"/>
</dbReference>
<keyword evidence="3" id="KW-1185">Reference proteome</keyword>
<reference evidence="2 3" key="1">
    <citation type="submission" date="2020-08" db="EMBL/GenBank/DDBJ databases">
        <title>Genomic Encyclopedia of Type Strains, Phase III (KMG-III): the genomes of soil and plant-associated and newly described type strains.</title>
        <authorList>
            <person name="Whitman W."/>
        </authorList>
    </citation>
    <scope>NUCLEOTIDE SEQUENCE [LARGE SCALE GENOMIC DNA]</scope>
    <source>
        <strain evidence="2 3">CECT 8960</strain>
    </source>
</reference>
<dbReference type="Gene3D" id="3.20.20.100">
    <property type="entry name" value="NADP-dependent oxidoreductase domain"/>
    <property type="match status" value="1"/>
</dbReference>
<dbReference type="GO" id="GO:0005829">
    <property type="term" value="C:cytosol"/>
    <property type="evidence" value="ECO:0007669"/>
    <property type="project" value="TreeGrafter"/>
</dbReference>
<accession>A0A7W7QBW0</accession>
<dbReference type="Proteomes" id="UP000520767">
    <property type="component" value="Unassembled WGS sequence"/>
</dbReference>
<dbReference type="SUPFAM" id="SSF51430">
    <property type="entry name" value="NAD(P)-linked oxidoreductase"/>
    <property type="match status" value="1"/>
</dbReference>
<sequence length="287" mass="30993">MRRGDRGIVLGLHRADPDRSLLEHALSLGVRGIDTAYNYRGFSSHRQLARVADLLGEFIVSTKVGYFPSDGAGQPPQHSLEPARLRQAIEQSVDELGRCPDVVFLHNPEHTLRDLPAEQARDRLDTASVTVVEAVAAGWCGAWGIASWDPRPVAAAIRSDLPPSVLLLRSGLAVAAPILSAADELYRRLDIPHEGRWGMSPFGGSTTDPAWQAIGQAGFLTDGQQATTAQVAFRLAYELPAVTRVAVGTTHRKHLEELVAGTELDVSEAAVARYRQLLSQQVASTTA</sequence>
<feature type="domain" description="NADP-dependent oxidoreductase" evidence="1">
    <location>
        <begin position="21"/>
        <end position="163"/>
    </location>
</feature>
<gene>
    <name evidence="2" type="ORF">FHR82_006841</name>
</gene>
<comment type="caution">
    <text evidence="2">The sequence shown here is derived from an EMBL/GenBank/DDBJ whole genome shotgun (WGS) entry which is preliminary data.</text>
</comment>
<evidence type="ECO:0000313" key="3">
    <source>
        <dbReference type="Proteomes" id="UP000520767"/>
    </source>
</evidence>
<dbReference type="GO" id="GO:0016491">
    <property type="term" value="F:oxidoreductase activity"/>
    <property type="evidence" value="ECO:0007669"/>
    <property type="project" value="InterPro"/>
</dbReference>
<organism evidence="2 3">
    <name type="scientific">Actinophytocola algeriensis</name>
    <dbReference type="NCBI Taxonomy" id="1768010"/>
    <lineage>
        <taxon>Bacteria</taxon>
        <taxon>Bacillati</taxon>
        <taxon>Actinomycetota</taxon>
        <taxon>Actinomycetes</taxon>
        <taxon>Pseudonocardiales</taxon>
        <taxon>Pseudonocardiaceae</taxon>
    </lineage>
</organism>
<dbReference type="RefSeq" id="WP_184814607.1">
    <property type="nucleotide sequence ID" value="NZ_JACHJQ010000007.1"/>
</dbReference>
<proteinExistence type="predicted"/>
<evidence type="ECO:0000313" key="2">
    <source>
        <dbReference type="EMBL" id="MBB4910583.1"/>
    </source>
</evidence>
<dbReference type="PANTHER" id="PTHR42686">
    <property type="entry name" value="GH17980P-RELATED"/>
    <property type="match status" value="1"/>
</dbReference>
<dbReference type="InterPro" id="IPR020471">
    <property type="entry name" value="AKR"/>
</dbReference>
<dbReference type="PANTHER" id="PTHR42686:SF1">
    <property type="entry name" value="GH17980P-RELATED"/>
    <property type="match status" value="1"/>
</dbReference>
<dbReference type="EMBL" id="JACHJQ010000007">
    <property type="protein sequence ID" value="MBB4910583.1"/>
    <property type="molecule type" value="Genomic_DNA"/>
</dbReference>
<evidence type="ECO:0000259" key="1">
    <source>
        <dbReference type="Pfam" id="PF00248"/>
    </source>
</evidence>
<protein>
    <submittedName>
        <fullName evidence="2">Aryl-alcohol dehydrogenase-like predicted oxidoreductase</fullName>
    </submittedName>
</protein>
<dbReference type="AlphaFoldDB" id="A0A7W7QBW0"/>
<name>A0A7W7QBW0_9PSEU</name>
<dbReference type="Pfam" id="PF00248">
    <property type="entry name" value="Aldo_ket_red"/>
    <property type="match status" value="1"/>
</dbReference>
<dbReference type="InterPro" id="IPR023210">
    <property type="entry name" value="NADP_OxRdtase_dom"/>
</dbReference>